<evidence type="ECO:0000256" key="8">
    <source>
        <dbReference type="HAMAP-Rule" id="MF_01895"/>
    </source>
</evidence>
<keyword evidence="12" id="KW-1185">Reference proteome</keyword>
<dbReference type="PANTHER" id="PTHR23355:SF9">
    <property type="entry name" value="DIS3-LIKE EXONUCLEASE 2"/>
    <property type="match status" value="1"/>
</dbReference>
<dbReference type="NCBIfam" id="TIGR00358">
    <property type="entry name" value="3_prime_RNase"/>
    <property type="match status" value="1"/>
</dbReference>
<organism evidence="11 12">
    <name type="scientific">Pendulispora brunnea</name>
    <dbReference type="NCBI Taxonomy" id="2905690"/>
    <lineage>
        <taxon>Bacteria</taxon>
        <taxon>Pseudomonadati</taxon>
        <taxon>Myxococcota</taxon>
        <taxon>Myxococcia</taxon>
        <taxon>Myxococcales</taxon>
        <taxon>Sorangiineae</taxon>
        <taxon>Pendulisporaceae</taxon>
        <taxon>Pendulispora</taxon>
    </lineage>
</organism>
<accession>A0ABZ2K9W9</accession>
<keyword evidence="6 8" id="KW-0269">Exonuclease</keyword>
<keyword evidence="4 8" id="KW-0540">Nuclease</keyword>
<evidence type="ECO:0000256" key="7">
    <source>
        <dbReference type="ARBA" id="ARBA00022884"/>
    </source>
</evidence>
<dbReference type="Pfam" id="PF00575">
    <property type="entry name" value="S1"/>
    <property type="match status" value="1"/>
</dbReference>
<sequence>MLRNLPSRNQVLDTLSQEARPVHAREIATRLGVDDVSYPGFLRLLDDLVYQGILTARDGHKFKLSNASQSVRGEEREGFITIAPRGFGFVSSAGALNDDVFIPHPSLGGAMHGDKVKIAIVGRSAKGAEGSVLEVLERHIKRVAGTLRRRGKSAWLEPDDTRIRGPIVLPRNIDQVAGEGNSGKDGDAAVVTIARYPEMPDENPEGRLEAVLGKPGEISVEVAKVLVREQVEEVHSPEAFAEAEAYGIEVPAEMLEGREDLTHIPLPTIDPEDARDHDDAVWVERLERGDGYRAWIAIADVSSYVRPGTKVDAEALGRGCSIYLPDRAIPMLPRPLSSNLCSLLPDVIRLCLCAEIELDGAGRVKKSRLIRGFMRSAAKLTYGGVARALGLTDNPPRDPKAEEMVDGLRVAYELSRKLRTQRLKRGAVDFDLPEAKIVLGDEGEPLDVMRRAEDAGVKRAYQLIEELMLLANETVARWFVQQELPTVFRVHAAPDPEKLDRFARLCEQLGIEFDLEIAEDPKQLSTLVKSFSELDEARVLNMLLLRSMKQATYDIVNVGHFGLASKAYLHFTSPIRRYPDLIVHRAVHAVLLGKGRSLGEKELAEAAIRSSTAERRAMDIEREVADLYRAVFMRDRVGQHFEGNVTAIVGSGVFVNLDEPFVDVLVRFEDLGGGTYELDDDGLRAISESGDAVQLGDRMGVEVIDVSLVRRAVYGRRLFRESDLVETRKARRRTEKGAKSTKSANGKGGKRAERRQEKPEKRTLRKGKPAKSKKAAPPTKRAKVKTKKIVKKKGKKARR</sequence>
<comment type="subcellular location">
    <subcellularLocation>
        <location evidence="2 8">Cytoplasm</location>
    </subcellularLocation>
</comment>
<dbReference type="EC" id="3.1.13.1" evidence="8"/>
<keyword evidence="7 8" id="KW-0694">RNA-binding</keyword>
<dbReference type="Proteomes" id="UP001379533">
    <property type="component" value="Chromosome"/>
</dbReference>
<feature type="compositionally biased region" description="Basic residues" evidence="9">
    <location>
        <begin position="763"/>
        <end position="799"/>
    </location>
</feature>
<dbReference type="InterPro" id="IPR004476">
    <property type="entry name" value="RNase_II/RNase_R"/>
</dbReference>
<dbReference type="PROSITE" id="PS50126">
    <property type="entry name" value="S1"/>
    <property type="match status" value="1"/>
</dbReference>
<dbReference type="InterPro" id="IPR001900">
    <property type="entry name" value="RNase_II/R"/>
</dbReference>
<dbReference type="InterPro" id="IPR013223">
    <property type="entry name" value="RNase_B_OB_dom"/>
</dbReference>
<dbReference type="Pfam" id="PF00773">
    <property type="entry name" value="RNB"/>
    <property type="match status" value="1"/>
</dbReference>
<dbReference type="SMART" id="SM00955">
    <property type="entry name" value="RNB"/>
    <property type="match status" value="1"/>
</dbReference>
<dbReference type="InterPro" id="IPR012340">
    <property type="entry name" value="NA-bd_OB-fold"/>
</dbReference>
<evidence type="ECO:0000256" key="6">
    <source>
        <dbReference type="ARBA" id="ARBA00022839"/>
    </source>
</evidence>
<dbReference type="Pfam" id="PF17876">
    <property type="entry name" value="CSD2"/>
    <property type="match status" value="1"/>
</dbReference>
<comment type="catalytic activity">
    <reaction evidence="1 8">
        <text>Exonucleolytic cleavage in the 3'- to 5'-direction to yield nucleoside 5'-phosphates.</text>
        <dbReference type="EC" id="3.1.13.1"/>
    </reaction>
</comment>
<dbReference type="InterPro" id="IPR040476">
    <property type="entry name" value="CSD2"/>
</dbReference>
<reference evidence="11 12" key="1">
    <citation type="submission" date="2021-12" db="EMBL/GenBank/DDBJ databases">
        <title>Discovery of the Pendulisporaceae a myxobacterial family with distinct sporulation behavior and unique specialized metabolism.</title>
        <authorList>
            <person name="Garcia R."/>
            <person name="Popoff A."/>
            <person name="Bader C.D."/>
            <person name="Loehr J."/>
            <person name="Walesch S."/>
            <person name="Walt C."/>
            <person name="Boldt J."/>
            <person name="Bunk B."/>
            <person name="Haeckl F.J.F.P.J."/>
            <person name="Gunesch A.P."/>
            <person name="Birkelbach J."/>
            <person name="Nuebel U."/>
            <person name="Pietschmann T."/>
            <person name="Bach T."/>
            <person name="Mueller R."/>
        </authorList>
    </citation>
    <scope>NUCLEOTIDE SEQUENCE [LARGE SCALE GENOMIC DNA]</scope>
    <source>
        <strain evidence="11 12">MSr12523</strain>
    </source>
</reference>
<feature type="region of interest" description="Disordered" evidence="9">
    <location>
        <begin position="726"/>
        <end position="799"/>
    </location>
</feature>
<evidence type="ECO:0000256" key="2">
    <source>
        <dbReference type="ARBA" id="ARBA00004496"/>
    </source>
</evidence>
<evidence type="ECO:0000313" key="12">
    <source>
        <dbReference type="Proteomes" id="UP001379533"/>
    </source>
</evidence>
<dbReference type="Gene3D" id="2.40.50.140">
    <property type="entry name" value="Nucleic acid-binding proteins"/>
    <property type="match status" value="2"/>
</dbReference>
<proteinExistence type="inferred from homology"/>
<dbReference type="SUPFAM" id="SSF50249">
    <property type="entry name" value="Nucleic acid-binding proteins"/>
    <property type="match status" value="4"/>
</dbReference>
<dbReference type="InterPro" id="IPR011805">
    <property type="entry name" value="RNase_R"/>
</dbReference>
<dbReference type="HAMAP" id="MF_01895">
    <property type="entry name" value="RNase_R"/>
    <property type="match status" value="1"/>
</dbReference>
<dbReference type="InterPro" id="IPR050180">
    <property type="entry name" value="RNR_Ribonuclease"/>
</dbReference>
<evidence type="ECO:0000313" key="11">
    <source>
        <dbReference type="EMBL" id="WXA93171.1"/>
    </source>
</evidence>
<dbReference type="PANTHER" id="PTHR23355">
    <property type="entry name" value="RIBONUCLEASE"/>
    <property type="match status" value="1"/>
</dbReference>
<dbReference type="InterPro" id="IPR011129">
    <property type="entry name" value="CSD"/>
</dbReference>
<dbReference type="NCBIfam" id="TIGR02063">
    <property type="entry name" value="RNase_R"/>
    <property type="match status" value="1"/>
</dbReference>
<dbReference type="Pfam" id="PF08206">
    <property type="entry name" value="OB_RNB"/>
    <property type="match status" value="1"/>
</dbReference>
<dbReference type="InterPro" id="IPR003029">
    <property type="entry name" value="S1_domain"/>
</dbReference>
<evidence type="ECO:0000256" key="5">
    <source>
        <dbReference type="ARBA" id="ARBA00022801"/>
    </source>
</evidence>
<comment type="function">
    <text evidence="8">3'-5' exoribonuclease that releases 5'-nucleoside monophosphates and is involved in maturation of structured RNAs.</text>
</comment>
<keyword evidence="3 8" id="KW-0963">Cytoplasm</keyword>
<dbReference type="InterPro" id="IPR022966">
    <property type="entry name" value="RNase_II/R_CS"/>
</dbReference>
<gene>
    <name evidence="8 11" type="primary">rnr</name>
    <name evidence="11" type="ORF">LZC95_42805</name>
</gene>
<dbReference type="EMBL" id="CP089982">
    <property type="protein sequence ID" value="WXA93171.1"/>
    <property type="molecule type" value="Genomic_DNA"/>
</dbReference>
<evidence type="ECO:0000259" key="10">
    <source>
        <dbReference type="PROSITE" id="PS50126"/>
    </source>
</evidence>
<evidence type="ECO:0000256" key="4">
    <source>
        <dbReference type="ARBA" id="ARBA00022722"/>
    </source>
</evidence>
<protein>
    <recommendedName>
        <fullName evidence="8">Ribonuclease R</fullName>
        <shortName evidence="8">RNase R</shortName>
        <ecNumber evidence="8">3.1.13.1</ecNumber>
    </recommendedName>
</protein>
<evidence type="ECO:0000256" key="1">
    <source>
        <dbReference type="ARBA" id="ARBA00001849"/>
    </source>
</evidence>
<dbReference type="RefSeq" id="WP_394843768.1">
    <property type="nucleotide sequence ID" value="NZ_CP089982.1"/>
</dbReference>
<name>A0ABZ2K9W9_9BACT</name>
<comment type="similarity">
    <text evidence="8">Belongs to the RNR ribonuclease family. RNase R subfamily.</text>
</comment>
<evidence type="ECO:0000256" key="3">
    <source>
        <dbReference type="ARBA" id="ARBA00022490"/>
    </source>
</evidence>
<dbReference type="SMART" id="SM00316">
    <property type="entry name" value="S1"/>
    <property type="match status" value="1"/>
</dbReference>
<dbReference type="SMART" id="SM00357">
    <property type="entry name" value="CSP"/>
    <property type="match status" value="1"/>
</dbReference>
<dbReference type="PROSITE" id="PS01175">
    <property type="entry name" value="RIBONUCLEASE_II"/>
    <property type="match status" value="1"/>
</dbReference>
<evidence type="ECO:0000256" key="9">
    <source>
        <dbReference type="SAM" id="MobiDB-lite"/>
    </source>
</evidence>
<keyword evidence="5 8" id="KW-0378">Hydrolase</keyword>
<feature type="compositionally biased region" description="Basic and acidic residues" evidence="9">
    <location>
        <begin position="750"/>
        <end position="762"/>
    </location>
</feature>
<feature type="domain" description="S1 motif" evidence="10">
    <location>
        <begin position="638"/>
        <end position="717"/>
    </location>
</feature>